<gene>
    <name evidence="3" type="ORF">SAMN05443292_1936</name>
</gene>
<keyword evidence="4" id="KW-1185">Reference proteome</keyword>
<name>A0A1I3GN97_9FLAO</name>
<feature type="signal peptide" evidence="2">
    <location>
        <begin position="1"/>
        <end position="19"/>
    </location>
</feature>
<feature type="compositionally biased region" description="Basic and acidic residues" evidence="1">
    <location>
        <begin position="61"/>
        <end position="88"/>
    </location>
</feature>
<feature type="compositionally biased region" description="Polar residues" evidence="1">
    <location>
        <begin position="21"/>
        <end position="30"/>
    </location>
</feature>
<protein>
    <submittedName>
        <fullName evidence="3">Uncharacterized protein</fullName>
    </submittedName>
</protein>
<feature type="region of interest" description="Disordered" evidence="1">
    <location>
        <begin position="21"/>
        <end position="88"/>
    </location>
</feature>
<dbReference type="STRING" id="1125876.SAMN05443292_1936"/>
<dbReference type="AlphaFoldDB" id="A0A1I3GN97"/>
<evidence type="ECO:0000313" key="3">
    <source>
        <dbReference type="EMBL" id="SFI24893.1"/>
    </source>
</evidence>
<keyword evidence="2" id="KW-0732">Signal</keyword>
<dbReference type="EMBL" id="FOQT01000003">
    <property type="protein sequence ID" value="SFI24893.1"/>
    <property type="molecule type" value="Genomic_DNA"/>
</dbReference>
<sequence>MKKLLTALSVVLCLSFAGAQQTAPSSTSKMQKMKPKTGAKMVKPEKKMMAAKPAISSGVKMKKDGTPDKRYKTSQHLKKDGTPDKRYK</sequence>
<accession>A0A1I3GN97</accession>
<dbReference type="Proteomes" id="UP000198931">
    <property type="component" value="Unassembled WGS sequence"/>
</dbReference>
<dbReference type="RefSeq" id="WP_090080053.1">
    <property type="nucleotide sequence ID" value="NZ_FOQT01000003.1"/>
</dbReference>
<evidence type="ECO:0000256" key="2">
    <source>
        <dbReference type="SAM" id="SignalP"/>
    </source>
</evidence>
<proteinExistence type="predicted"/>
<dbReference type="OrthoDB" id="1264860at2"/>
<evidence type="ECO:0000256" key="1">
    <source>
        <dbReference type="SAM" id="MobiDB-lite"/>
    </source>
</evidence>
<feature type="chain" id="PRO_5011652869" evidence="2">
    <location>
        <begin position="20"/>
        <end position="88"/>
    </location>
</feature>
<evidence type="ECO:0000313" key="4">
    <source>
        <dbReference type="Proteomes" id="UP000198931"/>
    </source>
</evidence>
<organism evidence="3 4">
    <name type="scientific">Halpernia frigidisoli</name>
    <dbReference type="NCBI Taxonomy" id="1125876"/>
    <lineage>
        <taxon>Bacteria</taxon>
        <taxon>Pseudomonadati</taxon>
        <taxon>Bacteroidota</taxon>
        <taxon>Flavobacteriia</taxon>
        <taxon>Flavobacteriales</taxon>
        <taxon>Weeksellaceae</taxon>
        <taxon>Chryseobacterium group</taxon>
        <taxon>Halpernia</taxon>
    </lineage>
</organism>
<reference evidence="3 4" key="1">
    <citation type="submission" date="2016-10" db="EMBL/GenBank/DDBJ databases">
        <authorList>
            <person name="de Groot N.N."/>
        </authorList>
    </citation>
    <scope>NUCLEOTIDE SEQUENCE [LARGE SCALE GENOMIC DNA]</scope>
    <source>
        <strain evidence="3 4">DSM 26000</strain>
    </source>
</reference>